<protein>
    <submittedName>
        <fullName evidence="1">Uncharacterized protein</fullName>
    </submittedName>
</protein>
<reference evidence="1" key="1">
    <citation type="submission" date="2014-11" db="EMBL/GenBank/DDBJ databases">
        <authorList>
            <person name="Amaro Gonzalez C."/>
        </authorList>
    </citation>
    <scope>NUCLEOTIDE SEQUENCE</scope>
</reference>
<organism evidence="1">
    <name type="scientific">Anguilla anguilla</name>
    <name type="common">European freshwater eel</name>
    <name type="synonym">Muraena anguilla</name>
    <dbReference type="NCBI Taxonomy" id="7936"/>
    <lineage>
        <taxon>Eukaryota</taxon>
        <taxon>Metazoa</taxon>
        <taxon>Chordata</taxon>
        <taxon>Craniata</taxon>
        <taxon>Vertebrata</taxon>
        <taxon>Euteleostomi</taxon>
        <taxon>Actinopterygii</taxon>
        <taxon>Neopterygii</taxon>
        <taxon>Teleostei</taxon>
        <taxon>Anguilliformes</taxon>
        <taxon>Anguillidae</taxon>
        <taxon>Anguilla</taxon>
    </lineage>
</organism>
<accession>A0A0E9PRK1</accession>
<dbReference type="AlphaFoldDB" id="A0A0E9PRK1"/>
<proteinExistence type="predicted"/>
<dbReference type="EMBL" id="GBXM01102094">
    <property type="protein sequence ID" value="JAH06483.1"/>
    <property type="molecule type" value="Transcribed_RNA"/>
</dbReference>
<reference evidence="1" key="2">
    <citation type="journal article" date="2015" name="Fish Shellfish Immunol.">
        <title>Early steps in the European eel (Anguilla anguilla)-Vibrio vulnificus interaction in the gills: Role of the RtxA13 toxin.</title>
        <authorList>
            <person name="Callol A."/>
            <person name="Pajuelo D."/>
            <person name="Ebbesson L."/>
            <person name="Teles M."/>
            <person name="MacKenzie S."/>
            <person name="Amaro C."/>
        </authorList>
    </citation>
    <scope>NUCLEOTIDE SEQUENCE</scope>
</reference>
<sequence length="22" mass="2787">MIQHIQIDSTAMWTINYHHYFH</sequence>
<name>A0A0E9PRK1_ANGAN</name>
<evidence type="ECO:0000313" key="1">
    <source>
        <dbReference type="EMBL" id="JAH06483.1"/>
    </source>
</evidence>